<feature type="signal peptide" evidence="2">
    <location>
        <begin position="1"/>
        <end position="23"/>
    </location>
</feature>
<feature type="compositionally biased region" description="Low complexity" evidence="1">
    <location>
        <begin position="252"/>
        <end position="264"/>
    </location>
</feature>
<dbReference type="AlphaFoldDB" id="F4RFM0"/>
<dbReference type="OrthoDB" id="10471661at2759"/>
<sequence length="353" mass="35963">MFSQSLMRSIILTLLASSAVVLSQGTAAKTNGTSGKPSGTVPSQSPSPSTNKTGSAKPKSDSPNQKVIVCTAGWAPVGDSSKSHKPPVTSAPKTNTPTPGKPSNSSKIQAPRRRATDPAKAPAADNHKSLCDTAKERYTCSTANCKPSGGKNLAEATGCKGDSKKAQCLAYRPGVKGGQISLEAHTPHPTESEGWIECAALHKIDPKAGRNQKVDTIACQKLSIPMECTGCEKMNSTKVEKPAPRTIDPSHNATKTNPAAKPKASGVGAPANGTKSETGGKPKTGTGSKTNGTTITPPSSGGATKSDPNAKPKPSASAGASSKTNGTDSTPPSKTPKTTQPLNSQPAKNAARQ</sequence>
<feature type="region of interest" description="Disordered" evidence="1">
    <location>
        <begin position="236"/>
        <end position="353"/>
    </location>
</feature>
<dbReference type="HOGENOM" id="CLU_785451_0_0_1"/>
<dbReference type="KEGG" id="mlr:MELLADRAFT_104703"/>
<protein>
    <recommendedName>
        <fullName evidence="5">Secreted protein</fullName>
    </recommendedName>
</protein>
<name>F4RFM0_MELLP</name>
<feature type="compositionally biased region" description="Low complexity" evidence="1">
    <location>
        <begin position="273"/>
        <end position="296"/>
    </location>
</feature>
<dbReference type="RefSeq" id="XP_007407806.1">
    <property type="nucleotide sequence ID" value="XM_007407744.1"/>
</dbReference>
<evidence type="ECO:0000256" key="1">
    <source>
        <dbReference type="SAM" id="MobiDB-lite"/>
    </source>
</evidence>
<evidence type="ECO:0008006" key="5">
    <source>
        <dbReference type="Google" id="ProtNLM"/>
    </source>
</evidence>
<evidence type="ECO:0000256" key="2">
    <source>
        <dbReference type="SAM" id="SignalP"/>
    </source>
</evidence>
<dbReference type="Proteomes" id="UP000001072">
    <property type="component" value="Unassembled WGS sequence"/>
</dbReference>
<dbReference type="EMBL" id="GL883099">
    <property type="protein sequence ID" value="EGG08832.1"/>
    <property type="molecule type" value="Genomic_DNA"/>
</dbReference>
<evidence type="ECO:0000313" key="4">
    <source>
        <dbReference type="Proteomes" id="UP000001072"/>
    </source>
</evidence>
<proteinExistence type="predicted"/>
<feature type="region of interest" description="Disordered" evidence="1">
    <location>
        <begin position="28"/>
        <end position="128"/>
    </location>
</feature>
<keyword evidence="2" id="KW-0732">Signal</keyword>
<accession>F4RFM0</accession>
<feature type="compositionally biased region" description="Polar residues" evidence="1">
    <location>
        <begin position="342"/>
        <end position="353"/>
    </location>
</feature>
<evidence type="ECO:0000313" key="3">
    <source>
        <dbReference type="EMBL" id="EGG08832.1"/>
    </source>
</evidence>
<dbReference type="InParanoid" id="F4RFM0"/>
<keyword evidence="4" id="KW-1185">Reference proteome</keyword>
<dbReference type="VEuPathDB" id="FungiDB:MELLADRAFT_104703"/>
<feature type="compositionally biased region" description="Low complexity" evidence="1">
    <location>
        <begin position="305"/>
        <end position="341"/>
    </location>
</feature>
<organism evidence="4">
    <name type="scientific">Melampsora larici-populina (strain 98AG31 / pathotype 3-4-7)</name>
    <name type="common">Poplar leaf rust fungus</name>
    <dbReference type="NCBI Taxonomy" id="747676"/>
    <lineage>
        <taxon>Eukaryota</taxon>
        <taxon>Fungi</taxon>
        <taxon>Dikarya</taxon>
        <taxon>Basidiomycota</taxon>
        <taxon>Pucciniomycotina</taxon>
        <taxon>Pucciniomycetes</taxon>
        <taxon>Pucciniales</taxon>
        <taxon>Melampsoraceae</taxon>
        <taxon>Melampsora</taxon>
    </lineage>
</organism>
<feature type="compositionally biased region" description="Polar residues" evidence="1">
    <location>
        <begin position="28"/>
        <end position="54"/>
    </location>
</feature>
<feature type="chain" id="PRO_5003321561" description="Secreted protein" evidence="2">
    <location>
        <begin position="24"/>
        <end position="353"/>
    </location>
</feature>
<feature type="compositionally biased region" description="Polar residues" evidence="1">
    <location>
        <begin position="91"/>
        <end position="108"/>
    </location>
</feature>
<reference evidence="4" key="1">
    <citation type="journal article" date="2011" name="Proc. Natl. Acad. Sci. U.S.A.">
        <title>Obligate biotrophy features unraveled by the genomic analysis of rust fungi.</title>
        <authorList>
            <person name="Duplessis S."/>
            <person name="Cuomo C.A."/>
            <person name="Lin Y.-C."/>
            <person name="Aerts A."/>
            <person name="Tisserant E."/>
            <person name="Veneault-Fourrey C."/>
            <person name="Joly D.L."/>
            <person name="Hacquard S."/>
            <person name="Amselem J."/>
            <person name="Cantarel B.L."/>
            <person name="Chiu R."/>
            <person name="Coutinho P.M."/>
            <person name="Feau N."/>
            <person name="Field M."/>
            <person name="Frey P."/>
            <person name="Gelhaye E."/>
            <person name="Goldberg J."/>
            <person name="Grabherr M.G."/>
            <person name="Kodira C.D."/>
            <person name="Kohler A."/>
            <person name="Kuees U."/>
            <person name="Lindquist E.A."/>
            <person name="Lucas S.M."/>
            <person name="Mago R."/>
            <person name="Mauceli E."/>
            <person name="Morin E."/>
            <person name="Murat C."/>
            <person name="Pangilinan J.L."/>
            <person name="Park R."/>
            <person name="Pearson M."/>
            <person name="Quesneville H."/>
            <person name="Rouhier N."/>
            <person name="Sakthikumar S."/>
            <person name="Salamov A.A."/>
            <person name="Schmutz J."/>
            <person name="Selles B."/>
            <person name="Shapiro H."/>
            <person name="Tanguay P."/>
            <person name="Tuskan G.A."/>
            <person name="Henrissat B."/>
            <person name="Van de Peer Y."/>
            <person name="Rouze P."/>
            <person name="Ellis J.G."/>
            <person name="Dodds P.N."/>
            <person name="Schein J.E."/>
            <person name="Zhong S."/>
            <person name="Hamelin R.C."/>
            <person name="Grigoriev I.V."/>
            <person name="Szabo L.J."/>
            <person name="Martin F."/>
        </authorList>
    </citation>
    <scope>NUCLEOTIDE SEQUENCE [LARGE SCALE GENOMIC DNA]</scope>
    <source>
        <strain evidence="4">98AG31 / pathotype 3-4-7</strain>
    </source>
</reference>
<gene>
    <name evidence="3" type="ORF">MELLADRAFT_104703</name>
</gene>
<dbReference type="GeneID" id="18922372"/>